<sequence>MTDTPHGSQEGLYSGPLPWDIGRPQPAFLQLAEAGALQGQVLDVGCGTGEHTLMCAALGLDATGVDLAPIAIDRARAKARERGLTARFLRHDALRLAELGESFDTVLDSLVFHIFPDGERGAYVESLGSVLEPGGRLFLLCFSDRQPGEGEYGPRRVSRAEIADAFAHGWKIDSIEAARIDNTVIPEGVRSWLAALTRL</sequence>
<keyword evidence="1 4" id="KW-0489">Methyltransferase</keyword>
<dbReference type="Pfam" id="PF13649">
    <property type="entry name" value="Methyltransf_25"/>
    <property type="match status" value="1"/>
</dbReference>
<dbReference type="EMBL" id="VDLX02000006">
    <property type="protein sequence ID" value="KAB8194226.1"/>
    <property type="molecule type" value="Genomic_DNA"/>
</dbReference>
<evidence type="ECO:0000256" key="3">
    <source>
        <dbReference type="ARBA" id="ARBA00022691"/>
    </source>
</evidence>
<evidence type="ECO:0000256" key="1">
    <source>
        <dbReference type="ARBA" id="ARBA00022603"/>
    </source>
</evidence>
<evidence type="ECO:0000313" key="4">
    <source>
        <dbReference type="EMBL" id="KAB8194226.1"/>
    </source>
</evidence>
<proteinExistence type="predicted"/>
<dbReference type="GO" id="GO:0032259">
    <property type="term" value="P:methylation"/>
    <property type="evidence" value="ECO:0007669"/>
    <property type="project" value="UniProtKB-KW"/>
</dbReference>
<dbReference type="SUPFAM" id="SSF53335">
    <property type="entry name" value="S-adenosyl-L-methionine-dependent methyltransferases"/>
    <property type="match status" value="1"/>
</dbReference>
<dbReference type="Proteomes" id="UP000312512">
    <property type="component" value="Unassembled WGS sequence"/>
</dbReference>
<gene>
    <name evidence="4" type="ORF">FH608_018830</name>
</gene>
<comment type="caution">
    <text evidence="4">The sequence shown here is derived from an EMBL/GenBank/DDBJ whole genome shotgun (WGS) entry which is preliminary data.</text>
</comment>
<keyword evidence="3" id="KW-0949">S-adenosyl-L-methionine</keyword>
<dbReference type="AlphaFoldDB" id="A0A5C4WKY0"/>
<dbReference type="OrthoDB" id="3825914at2"/>
<dbReference type="Gene3D" id="3.40.50.150">
    <property type="entry name" value="Vaccinia Virus protein VP39"/>
    <property type="match status" value="1"/>
</dbReference>
<evidence type="ECO:0000256" key="2">
    <source>
        <dbReference type="ARBA" id="ARBA00022679"/>
    </source>
</evidence>
<evidence type="ECO:0000313" key="5">
    <source>
        <dbReference type="Proteomes" id="UP000312512"/>
    </source>
</evidence>
<dbReference type="GO" id="GO:0008757">
    <property type="term" value="F:S-adenosylmethionine-dependent methyltransferase activity"/>
    <property type="evidence" value="ECO:0007669"/>
    <property type="project" value="InterPro"/>
</dbReference>
<keyword evidence="5" id="KW-1185">Reference proteome</keyword>
<dbReference type="CDD" id="cd02440">
    <property type="entry name" value="AdoMet_MTases"/>
    <property type="match status" value="1"/>
</dbReference>
<keyword evidence="2 4" id="KW-0808">Transferase</keyword>
<name>A0A5C4WKY0_9ACTN</name>
<dbReference type="PROSITE" id="PS51585">
    <property type="entry name" value="SAM_MT_TPMT"/>
    <property type="match status" value="1"/>
</dbReference>
<dbReference type="InterPro" id="IPR041698">
    <property type="entry name" value="Methyltransf_25"/>
</dbReference>
<accession>A0A5P9YQD4</accession>
<reference evidence="4 5" key="1">
    <citation type="submission" date="2019-10" db="EMBL/GenBank/DDBJ databases">
        <title>Nonomuraea sp. nov., isolated from Phyllanthus amarus.</title>
        <authorList>
            <person name="Klykleung N."/>
            <person name="Tanasupawat S."/>
        </authorList>
    </citation>
    <scope>NUCLEOTIDE SEQUENCE [LARGE SCALE GENOMIC DNA]</scope>
    <source>
        <strain evidence="4 5">PA1-10</strain>
    </source>
</reference>
<accession>A0A5C4WKY0</accession>
<dbReference type="PANTHER" id="PTHR43464">
    <property type="entry name" value="METHYLTRANSFERASE"/>
    <property type="match status" value="1"/>
</dbReference>
<protein>
    <submittedName>
        <fullName evidence="4">Methyltransferase domain-containing protein</fullName>
    </submittedName>
</protein>
<organism evidence="4 5">
    <name type="scientific">Nonomuraea phyllanthi</name>
    <dbReference type="NCBI Taxonomy" id="2219224"/>
    <lineage>
        <taxon>Bacteria</taxon>
        <taxon>Bacillati</taxon>
        <taxon>Actinomycetota</taxon>
        <taxon>Actinomycetes</taxon>
        <taxon>Streptosporangiales</taxon>
        <taxon>Streptosporangiaceae</taxon>
        <taxon>Nonomuraea</taxon>
    </lineage>
</organism>
<dbReference type="InterPro" id="IPR008854">
    <property type="entry name" value="TPMT"/>
</dbReference>
<dbReference type="RefSeq" id="WP_139631840.1">
    <property type="nucleotide sequence ID" value="NZ_CP045572.1"/>
</dbReference>
<dbReference type="InterPro" id="IPR029063">
    <property type="entry name" value="SAM-dependent_MTases_sf"/>
</dbReference>
<dbReference type="PANTHER" id="PTHR43464:SF19">
    <property type="entry name" value="UBIQUINONE BIOSYNTHESIS O-METHYLTRANSFERASE, MITOCHONDRIAL"/>
    <property type="match status" value="1"/>
</dbReference>